<dbReference type="PANTHER" id="PTHR45180">
    <property type="entry name" value="OS01G0307686 PROTEIN"/>
    <property type="match status" value="1"/>
</dbReference>
<dbReference type="CDD" id="cd02440">
    <property type="entry name" value="AdoMet_MTases"/>
    <property type="match status" value="1"/>
</dbReference>
<keyword evidence="2" id="KW-0489">Methyltransferase</keyword>
<evidence type="ECO:0000313" key="2">
    <source>
        <dbReference type="EMBL" id="QBB72303.1"/>
    </source>
</evidence>
<gene>
    <name evidence="2" type="ORF">ELE36_19080</name>
</gene>
<sequence>MTFKDHFSGHANIYRDARPHYPTELFVWLASQAPDHDLVWDCGCGNGQASIALATHFREVFASDPSATQIAAAEENPRVHYHVEPAEQTSLASGSASLITVAQALHWFDFARFYADVRRVLKPRGVIAAWSYADCSVTSAIDALKDRVYIDLVGPYWPAERRYVENGYADLPFPFEEIIAPPFEMHIEWTAAQFIAYLRSWSASQRYLQAQGHDAVALVEAELREAWGVASRAVRWALVLRVGRV</sequence>
<dbReference type="Gene3D" id="3.40.50.150">
    <property type="entry name" value="Vaccinia Virus protein VP39"/>
    <property type="match status" value="1"/>
</dbReference>
<dbReference type="PANTHER" id="PTHR45180:SF1">
    <property type="entry name" value="OS01G0307686 PROTEIN"/>
    <property type="match status" value="1"/>
</dbReference>
<dbReference type="RefSeq" id="WP_129836144.1">
    <property type="nucleotide sequence ID" value="NZ_CP035704.1"/>
</dbReference>
<dbReference type="KEGG" id="xbc:ELE36_19080"/>
<dbReference type="OrthoDB" id="9797252at2"/>
<reference evidence="2 3" key="1">
    <citation type="submission" date="2019-01" db="EMBL/GenBank/DDBJ databases">
        <title>Pseudolysobacter antarctica gen. nov., sp. nov., isolated from Fildes Peninsula, Antarctica.</title>
        <authorList>
            <person name="Wei Z."/>
            <person name="Peng F."/>
        </authorList>
    </citation>
    <scope>NUCLEOTIDE SEQUENCE [LARGE SCALE GENOMIC DNA]</scope>
    <source>
        <strain evidence="2 3">AQ6-296</strain>
    </source>
</reference>
<keyword evidence="2" id="KW-0808">Transferase</keyword>
<protein>
    <submittedName>
        <fullName evidence="2">Class I SAM-dependent methyltransferase</fullName>
    </submittedName>
</protein>
<dbReference type="InterPro" id="IPR029063">
    <property type="entry name" value="SAM-dependent_MTases_sf"/>
</dbReference>
<dbReference type="InterPro" id="IPR013216">
    <property type="entry name" value="Methyltransf_11"/>
</dbReference>
<evidence type="ECO:0000259" key="1">
    <source>
        <dbReference type="Pfam" id="PF08241"/>
    </source>
</evidence>
<dbReference type="GO" id="GO:0032259">
    <property type="term" value="P:methylation"/>
    <property type="evidence" value="ECO:0007669"/>
    <property type="project" value="UniProtKB-KW"/>
</dbReference>
<accession>A0A411HP87</accession>
<keyword evidence="3" id="KW-1185">Reference proteome</keyword>
<dbReference type="GO" id="GO:0008757">
    <property type="term" value="F:S-adenosylmethionine-dependent methyltransferase activity"/>
    <property type="evidence" value="ECO:0007669"/>
    <property type="project" value="InterPro"/>
</dbReference>
<proteinExistence type="predicted"/>
<dbReference type="AlphaFoldDB" id="A0A411HP87"/>
<evidence type="ECO:0000313" key="3">
    <source>
        <dbReference type="Proteomes" id="UP000291562"/>
    </source>
</evidence>
<dbReference type="SUPFAM" id="SSF53335">
    <property type="entry name" value="S-adenosyl-L-methionine-dependent methyltransferases"/>
    <property type="match status" value="1"/>
</dbReference>
<dbReference type="Pfam" id="PF08241">
    <property type="entry name" value="Methyltransf_11"/>
    <property type="match status" value="1"/>
</dbReference>
<dbReference type="EMBL" id="CP035704">
    <property type="protein sequence ID" value="QBB72303.1"/>
    <property type="molecule type" value="Genomic_DNA"/>
</dbReference>
<dbReference type="Proteomes" id="UP000291562">
    <property type="component" value="Chromosome"/>
</dbReference>
<name>A0A411HP87_9GAMM</name>
<feature type="domain" description="Methyltransferase type 11" evidence="1">
    <location>
        <begin position="41"/>
        <end position="128"/>
    </location>
</feature>
<organism evidence="2 3">
    <name type="scientific">Pseudolysobacter antarcticus</name>
    <dbReference type="NCBI Taxonomy" id="2511995"/>
    <lineage>
        <taxon>Bacteria</taxon>
        <taxon>Pseudomonadati</taxon>
        <taxon>Pseudomonadota</taxon>
        <taxon>Gammaproteobacteria</taxon>
        <taxon>Lysobacterales</taxon>
        <taxon>Rhodanobacteraceae</taxon>
        <taxon>Pseudolysobacter</taxon>
    </lineage>
</organism>